<gene>
    <name evidence="1" type="ORF">LCGC14_0657690</name>
</gene>
<comment type="caution">
    <text evidence="1">The sequence shown here is derived from an EMBL/GenBank/DDBJ whole genome shotgun (WGS) entry which is preliminary data.</text>
</comment>
<reference evidence="1" key="1">
    <citation type="journal article" date="2015" name="Nature">
        <title>Complex archaea that bridge the gap between prokaryotes and eukaryotes.</title>
        <authorList>
            <person name="Spang A."/>
            <person name="Saw J.H."/>
            <person name="Jorgensen S.L."/>
            <person name="Zaremba-Niedzwiedzka K."/>
            <person name="Martijn J."/>
            <person name="Lind A.E."/>
            <person name="van Eijk R."/>
            <person name="Schleper C."/>
            <person name="Guy L."/>
            <person name="Ettema T.J."/>
        </authorList>
    </citation>
    <scope>NUCLEOTIDE SEQUENCE</scope>
</reference>
<proteinExistence type="predicted"/>
<dbReference type="EMBL" id="LAZR01001248">
    <property type="protein sequence ID" value="KKN47955.1"/>
    <property type="molecule type" value="Genomic_DNA"/>
</dbReference>
<name>A0A0F9QUJ4_9ZZZZ</name>
<sequence length="151" mass="16567">MRRVAVIITNTTNSEKLRVVRLCVNDMPLTPKLNAGSYVSIDSKFDAKFLRLTEVVVPVVGKLSMNSWLWTTSMVRRGKPEPPSARVEFPGISNYDGKATPITFKFSVITVMLLKVSTGRARTRLAKGRAGMVSCMGPAIRSWVGASGTDF</sequence>
<evidence type="ECO:0000313" key="1">
    <source>
        <dbReference type="EMBL" id="KKN47955.1"/>
    </source>
</evidence>
<protein>
    <submittedName>
        <fullName evidence="1">Uncharacterized protein</fullName>
    </submittedName>
</protein>
<dbReference type="AlphaFoldDB" id="A0A0F9QUJ4"/>
<organism evidence="1">
    <name type="scientific">marine sediment metagenome</name>
    <dbReference type="NCBI Taxonomy" id="412755"/>
    <lineage>
        <taxon>unclassified sequences</taxon>
        <taxon>metagenomes</taxon>
        <taxon>ecological metagenomes</taxon>
    </lineage>
</organism>
<accession>A0A0F9QUJ4</accession>